<reference evidence="2" key="1">
    <citation type="journal article" date="2020" name="Nature">
        <title>Giant virus diversity and host interactions through global metagenomics.</title>
        <authorList>
            <person name="Schulz F."/>
            <person name="Roux S."/>
            <person name="Paez-Espino D."/>
            <person name="Jungbluth S."/>
            <person name="Walsh D.A."/>
            <person name="Denef V.J."/>
            <person name="McMahon K.D."/>
            <person name="Konstantinidis K.T."/>
            <person name="Eloe-Fadrosh E.A."/>
            <person name="Kyrpides N.C."/>
            <person name="Woyke T."/>
        </authorList>
    </citation>
    <scope>NUCLEOTIDE SEQUENCE</scope>
    <source>
        <strain evidence="2">GVMAG-M-3300021079-18</strain>
    </source>
</reference>
<name>A0A6C0CFZ1_9ZZZZ</name>
<dbReference type="Pfam" id="PF00149">
    <property type="entry name" value="Metallophos"/>
    <property type="match status" value="1"/>
</dbReference>
<evidence type="ECO:0000313" key="2">
    <source>
        <dbReference type="EMBL" id="QHT03498.1"/>
    </source>
</evidence>
<organism evidence="2">
    <name type="scientific">viral metagenome</name>
    <dbReference type="NCBI Taxonomy" id="1070528"/>
    <lineage>
        <taxon>unclassified sequences</taxon>
        <taxon>metagenomes</taxon>
        <taxon>organismal metagenomes</taxon>
    </lineage>
</organism>
<dbReference type="PANTHER" id="PTHR30337:SF0">
    <property type="entry name" value="NUCLEASE SBCCD SUBUNIT D"/>
    <property type="match status" value="1"/>
</dbReference>
<feature type="domain" description="Calcineurin-like phosphoesterase" evidence="1">
    <location>
        <begin position="8"/>
        <end position="196"/>
    </location>
</feature>
<proteinExistence type="predicted"/>
<dbReference type="AlphaFoldDB" id="A0A6C0CFZ1"/>
<evidence type="ECO:0000259" key="1">
    <source>
        <dbReference type="Pfam" id="PF00149"/>
    </source>
</evidence>
<dbReference type="InterPro" id="IPR004843">
    <property type="entry name" value="Calcineurin-like_PHP"/>
</dbReference>
<dbReference type="InterPro" id="IPR050535">
    <property type="entry name" value="DNA_Repair-Maintenance_Comp"/>
</dbReference>
<dbReference type="PANTHER" id="PTHR30337">
    <property type="entry name" value="COMPONENT OF ATP-DEPENDENT DSDNA EXONUCLEASE"/>
    <property type="match status" value="1"/>
</dbReference>
<dbReference type="SUPFAM" id="SSF56300">
    <property type="entry name" value="Metallo-dependent phosphatases"/>
    <property type="match status" value="1"/>
</dbReference>
<dbReference type="EMBL" id="MN739412">
    <property type="protein sequence ID" value="QHT03498.1"/>
    <property type="molecule type" value="Genomic_DNA"/>
</dbReference>
<protein>
    <recommendedName>
        <fullName evidence="1">Calcineurin-like phosphoesterase domain-containing protein</fullName>
    </recommendedName>
</protein>
<dbReference type="GO" id="GO:0016787">
    <property type="term" value="F:hydrolase activity"/>
    <property type="evidence" value="ECO:0007669"/>
    <property type="project" value="InterPro"/>
</dbReference>
<dbReference type="Gene3D" id="3.60.21.10">
    <property type="match status" value="1"/>
</dbReference>
<accession>A0A6C0CFZ1</accession>
<sequence>MTTIDPVRVMFIGDPHFRQQYIKVVDEFVRQTIEMVETQKPDVVVVGGDTLHDHEQARESCQSRAIAWFKELALRAYTIVLIGNHDRPNNQHFLTKSHFFTGLEGTKNLKIVDNAAFSVELKKSDITYRFIAVPYVPNGRFAEALKTLKTSIESHPPAAIFAHQEFKGVKMGAMISEDGDVWPTEGPLVISGHIHEQQIIGGNIFYVGTPYQTSFAEEPNKGIWFFDFKGKDSPAARLVKLKLRVKQSVTISPGELATFKAPDATFDFRLIITGPQEEVEACKQTRAYKEIHSLPHVKIVCRPILDIKSIVGQEEKPLSYLQRLYDAVKEKPAHLDAYKRVLGNTQ</sequence>
<dbReference type="InterPro" id="IPR029052">
    <property type="entry name" value="Metallo-depent_PP-like"/>
</dbReference>